<evidence type="ECO:0000313" key="4">
    <source>
        <dbReference type="Proteomes" id="UP000548978"/>
    </source>
</evidence>
<accession>A0A7W9A1L3</accession>
<dbReference type="Gene3D" id="1.10.260.40">
    <property type="entry name" value="lambda repressor-like DNA-binding domains"/>
    <property type="match status" value="1"/>
</dbReference>
<comment type="similarity">
    <text evidence="1">Belongs to the short-chain fatty acyl-CoA assimilation regulator (ScfR) family.</text>
</comment>
<dbReference type="RefSeq" id="WP_123286545.1">
    <property type="nucleotide sequence ID" value="NZ_JACIJB010000001.1"/>
</dbReference>
<sequence>MADQIPINPVLLSWARERAGLSREEALQKFTRLDEWEAGESAPTYPQLEQLAALLKVPIAVFFFPEPPDVPAINETFRTLPEAEMGQLPSRIRLLMRKAKAMQLSLAELTENRNPAERLITRDLRFSADVNIQAMAAAVREYIGLSVDDQRGWRDDEAALKEWRAALLRVGIFVFKDAFRVEEFSGFCLYDDEFPVIYVNNSSTKTRQIFTYFHELAHLIFHTSGIDKVRDNYIQRLAVDAQQIEVLCNRFAAAFLLPEDDFRAAMAGREATEATAEVLAAQFHVSREVVFRQLMDQGRVTEQQYMHAVERWNGQRQGGAGEGGSGGNHYWTKLAYLGRDYVGLALREFHRNRIDEDQLADYLDTKPKNIGTLEAYFERGNA</sequence>
<evidence type="ECO:0000313" key="3">
    <source>
        <dbReference type="EMBL" id="MBB5659552.1"/>
    </source>
</evidence>
<evidence type="ECO:0000256" key="1">
    <source>
        <dbReference type="ARBA" id="ARBA00007227"/>
    </source>
</evidence>
<dbReference type="PANTHER" id="PTHR43236:SF2">
    <property type="entry name" value="BLL0069 PROTEIN"/>
    <property type="match status" value="1"/>
</dbReference>
<dbReference type="Gene3D" id="1.10.10.2910">
    <property type="match status" value="1"/>
</dbReference>
<protein>
    <submittedName>
        <fullName evidence="3">Zn-dependent peptidase ImmA (M78 family)</fullName>
    </submittedName>
</protein>
<dbReference type="InterPro" id="IPR010982">
    <property type="entry name" value="Lambda_DNA-bd_dom_sf"/>
</dbReference>
<reference evidence="3 4" key="1">
    <citation type="submission" date="2020-08" db="EMBL/GenBank/DDBJ databases">
        <title>Genomic Encyclopedia of Type Strains, Phase IV (KMG-IV): sequencing the most valuable type-strain genomes for metagenomic binning, comparative biology and taxonomic classification.</title>
        <authorList>
            <person name="Goeker M."/>
        </authorList>
    </citation>
    <scope>NUCLEOTIDE SEQUENCE [LARGE SCALE GENOMIC DNA]</scope>
    <source>
        <strain evidence="3 4">DSM 24448</strain>
    </source>
</reference>
<proteinExistence type="inferred from homology"/>
<dbReference type="Pfam" id="PF06114">
    <property type="entry name" value="Peptidase_M78"/>
    <property type="match status" value="1"/>
</dbReference>
<dbReference type="OrthoDB" id="9794834at2"/>
<dbReference type="GO" id="GO:0003677">
    <property type="term" value="F:DNA binding"/>
    <property type="evidence" value="ECO:0007669"/>
    <property type="project" value="InterPro"/>
</dbReference>
<dbReference type="PROSITE" id="PS50943">
    <property type="entry name" value="HTH_CROC1"/>
    <property type="match status" value="1"/>
</dbReference>
<dbReference type="Proteomes" id="UP000548978">
    <property type="component" value="Unassembled WGS sequence"/>
</dbReference>
<name>A0A7W9A1L3_9CAUL</name>
<dbReference type="InterPro" id="IPR052345">
    <property type="entry name" value="Rad_response_metalloprotease"/>
</dbReference>
<dbReference type="SUPFAM" id="SSF47413">
    <property type="entry name" value="lambda repressor-like DNA-binding domains"/>
    <property type="match status" value="1"/>
</dbReference>
<dbReference type="InterPro" id="IPR001387">
    <property type="entry name" value="Cro/C1-type_HTH"/>
</dbReference>
<dbReference type="EMBL" id="JACIJB010000001">
    <property type="protein sequence ID" value="MBB5659552.1"/>
    <property type="molecule type" value="Genomic_DNA"/>
</dbReference>
<gene>
    <name evidence="3" type="ORF">FHS65_000270</name>
</gene>
<feature type="domain" description="HTH cro/C1-type" evidence="2">
    <location>
        <begin position="36"/>
        <end position="62"/>
    </location>
</feature>
<evidence type="ECO:0000259" key="2">
    <source>
        <dbReference type="PROSITE" id="PS50943"/>
    </source>
</evidence>
<dbReference type="AlphaFoldDB" id="A0A7W9A1L3"/>
<dbReference type="PANTHER" id="PTHR43236">
    <property type="entry name" value="ANTITOXIN HIGA1"/>
    <property type="match status" value="1"/>
</dbReference>
<dbReference type="InterPro" id="IPR010359">
    <property type="entry name" value="IrrE_HExxH"/>
</dbReference>
<keyword evidence="4" id="KW-1185">Reference proteome</keyword>
<organism evidence="3 4">
    <name type="scientific">Brevundimonas halotolerans</name>
    <dbReference type="NCBI Taxonomy" id="69670"/>
    <lineage>
        <taxon>Bacteria</taxon>
        <taxon>Pseudomonadati</taxon>
        <taxon>Pseudomonadota</taxon>
        <taxon>Alphaproteobacteria</taxon>
        <taxon>Caulobacterales</taxon>
        <taxon>Caulobacteraceae</taxon>
        <taxon>Brevundimonas</taxon>
    </lineage>
</organism>
<comment type="caution">
    <text evidence="3">The sequence shown here is derived from an EMBL/GenBank/DDBJ whole genome shotgun (WGS) entry which is preliminary data.</text>
</comment>
<dbReference type="CDD" id="cd00093">
    <property type="entry name" value="HTH_XRE"/>
    <property type="match status" value="1"/>
</dbReference>